<evidence type="ECO:0000256" key="2">
    <source>
        <dbReference type="ARBA" id="ARBA00022475"/>
    </source>
</evidence>
<evidence type="ECO:0000313" key="8">
    <source>
        <dbReference type="Proteomes" id="UP000198765"/>
    </source>
</evidence>
<dbReference type="PATRIC" id="fig|299146.4.peg.1688"/>
<protein>
    <submittedName>
        <fullName evidence="7">Predicted arabinose efflux permease, MFS family</fullName>
    </submittedName>
</protein>
<evidence type="ECO:0000256" key="1">
    <source>
        <dbReference type="ARBA" id="ARBA00004651"/>
    </source>
</evidence>
<feature type="transmembrane region" description="Helical" evidence="6">
    <location>
        <begin position="106"/>
        <end position="127"/>
    </location>
</feature>
<keyword evidence="4 6" id="KW-1133">Transmembrane helix</keyword>
<feature type="transmembrane region" description="Helical" evidence="6">
    <location>
        <begin position="228"/>
        <end position="253"/>
    </location>
</feature>
<feature type="transmembrane region" description="Helical" evidence="6">
    <location>
        <begin position="355"/>
        <end position="377"/>
    </location>
</feature>
<evidence type="ECO:0000256" key="6">
    <source>
        <dbReference type="SAM" id="Phobius"/>
    </source>
</evidence>
<dbReference type="GO" id="GO:0005886">
    <property type="term" value="C:plasma membrane"/>
    <property type="evidence" value="ECO:0007669"/>
    <property type="project" value="UniProtKB-SubCell"/>
</dbReference>
<keyword evidence="8" id="KW-1185">Reference proteome</keyword>
<feature type="transmembrane region" description="Helical" evidence="6">
    <location>
        <begin position="50"/>
        <end position="68"/>
    </location>
</feature>
<proteinExistence type="predicted"/>
<dbReference type="RefSeq" id="WP_091192766.1">
    <property type="nucleotide sequence ID" value="NZ_LT594324.1"/>
</dbReference>
<dbReference type="Pfam" id="PF07690">
    <property type="entry name" value="MFS_1"/>
    <property type="match status" value="1"/>
</dbReference>
<name>A0A1A8ZGB8_9ACTN</name>
<feature type="transmembrane region" description="Helical" evidence="6">
    <location>
        <begin position="259"/>
        <end position="281"/>
    </location>
</feature>
<feature type="transmembrane region" description="Helical" evidence="6">
    <location>
        <begin position="293"/>
        <end position="310"/>
    </location>
</feature>
<dbReference type="InterPro" id="IPR036259">
    <property type="entry name" value="MFS_trans_sf"/>
</dbReference>
<evidence type="ECO:0000313" key="7">
    <source>
        <dbReference type="EMBL" id="SBT42912.1"/>
    </source>
</evidence>
<dbReference type="SUPFAM" id="SSF103473">
    <property type="entry name" value="MFS general substrate transporter"/>
    <property type="match status" value="1"/>
</dbReference>
<feature type="transmembrane region" description="Helical" evidence="6">
    <location>
        <begin position="172"/>
        <end position="192"/>
    </location>
</feature>
<dbReference type="Proteomes" id="UP000198765">
    <property type="component" value="Chromosome I"/>
</dbReference>
<dbReference type="CDD" id="cd06173">
    <property type="entry name" value="MFS_MefA_like"/>
    <property type="match status" value="1"/>
</dbReference>
<dbReference type="Gene3D" id="1.20.1250.20">
    <property type="entry name" value="MFS general substrate transporter like domains"/>
    <property type="match status" value="1"/>
</dbReference>
<dbReference type="PANTHER" id="PTHR23513">
    <property type="entry name" value="INTEGRAL MEMBRANE EFFLUX PROTEIN-RELATED"/>
    <property type="match status" value="1"/>
</dbReference>
<keyword evidence="5 6" id="KW-0472">Membrane</keyword>
<dbReference type="AlphaFoldDB" id="A0A1A8ZGB8"/>
<reference evidence="7 8" key="1">
    <citation type="submission" date="2016-06" db="EMBL/GenBank/DDBJ databases">
        <authorList>
            <person name="Kjaerup R.B."/>
            <person name="Dalgaard T.S."/>
            <person name="Juul-Madsen H.R."/>
        </authorList>
    </citation>
    <scope>NUCLEOTIDE SEQUENCE [LARGE SCALE GENOMIC DNA]</scope>
    <source>
        <strain evidence="7 8">DSM 45248</strain>
    </source>
</reference>
<dbReference type="GO" id="GO:0022857">
    <property type="term" value="F:transmembrane transporter activity"/>
    <property type="evidence" value="ECO:0007669"/>
    <property type="project" value="InterPro"/>
</dbReference>
<gene>
    <name evidence="7" type="ORF">GA0070621_1636</name>
</gene>
<sequence>MRYQRGELWRHSDFRKLWFGESVSLIGTYATQLVFPLVAVTYLHASPTELGVVSAAQFAPALLLTLVAGHWADRVGHRPMLVGSNLARMATLAAAVALLETGGLRVWSWCVVAFVLGTFTAAFDVAWHSYLPVVVERRHLVEGNAKMQASYSVAQLAGAGLGGWLLKVLSPAAAFLLDIASYAFSVVALLAIRTREPRRAKPPGTDESTSRRLTHGVRLLWRDRVLRALLLEGTWFNLCEQALLTLFMIYAVRFLDLDAGQVGLCVALGSIGAVAGSVVAADLERRWGTARTLVVAIGLASGSPVLVPLANGPQFVAVALIVLSFNLYGLGLTVFNVHNLSQRQARTDPAALGRVTAAFSTIALGALPLGAVVGGLLGDLLGVRLGLTVVAAAFVAGWLLFALTLPRLFDAPSPAPAPAPAAPATVAGEPPP</sequence>
<feature type="transmembrane region" description="Helical" evidence="6">
    <location>
        <begin position="316"/>
        <end position="335"/>
    </location>
</feature>
<keyword evidence="2" id="KW-1003">Cell membrane</keyword>
<dbReference type="EMBL" id="LT594324">
    <property type="protein sequence ID" value="SBT42912.1"/>
    <property type="molecule type" value="Genomic_DNA"/>
</dbReference>
<organism evidence="7 8">
    <name type="scientific">Micromonospora narathiwatensis</name>
    <dbReference type="NCBI Taxonomy" id="299146"/>
    <lineage>
        <taxon>Bacteria</taxon>
        <taxon>Bacillati</taxon>
        <taxon>Actinomycetota</taxon>
        <taxon>Actinomycetes</taxon>
        <taxon>Micromonosporales</taxon>
        <taxon>Micromonosporaceae</taxon>
        <taxon>Micromonospora</taxon>
    </lineage>
</organism>
<feature type="transmembrane region" description="Helical" evidence="6">
    <location>
        <begin position="383"/>
        <end position="403"/>
    </location>
</feature>
<comment type="subcellular location">
    <subcellularLocation>
        <location evidence="1">Cell membrane</location>
        <topology evidence="1">Multi-pass membrane protein</topology>
    </subcellularLocation>
</comment>
<dbReference type="PANTHER" id="PTHR23513:SF6">
    <property type="entry name" value="MAJOR FACILITATOR SUPERFAMILY ASSOCIATED DOMAIN-CONTAINING PROTEIN"/>
    <property type="match status" value="1"/>
</dbReference>
<evidence type="ECO:0000256" key="3">
    <source>
        <dbReference type="ARBA" id="ARBA00022692"/>
    </source>
</evidence>
<evidence type="ECO:0000256" key="4">
    <source>
        <dbReference type="ARBA" id="ARBA00022989"/>
    </source>
</evidence>
<dbReference type="InterPro" id="IPR011701">
    <property type="entry name" value="MFS"/>
</dbReference>
<accession>A0A1A8ZGB8</accession>
<evidence type="ECO:0000256" key="5">
    <source>
        <dbReference type="ARBA" id="ARBA00023136"/>
    </source>
</evidence>
<keyword evidence="3 6" id="KW-0812">Transmembrane</keyword>
<feature type="transmembrane region" description="Helical" evidence="6">
    <location>
        <begin position="21"/>
        <end position="44"/>
    </location>
</feature>
<dbReference type="OrthoDB" id="9815525at2"/>